<reference evidence="2" key="1">
    <citation type="submission" date="2020-06" db="EMBL/GenBank/DDBJ databases">
        <authorList>
            <consortium name="Plant Systems Biology data submission"/>
        </authorList>
    </citation>
    <scope>NUCLEOTIDE SEQUENCE</scope>
    <source>
        <strain evidence="2">D6</strain>
    </source>
</reference>
<feature type="compositionally biased region" description="Low complexity" evidence="1">
    <location>
        <begin position="57"/>
        <end position="90"/>
    </location>
</feature>
<dbReference type="EMBL" id="CAICTM010000927">
    <property type="protein sequence ID" value="CAB9518381.1"/>
    <property type="molecule type" value="Genomic_DNA"/>
</dbReference>
<name>A0A9N8HLM8_9STRA</name>
<dbReference type="AlphaFoldDB" id="A0A9N8HLM8"/>
<sequence length="155" mass="16955">MPRILSTSHLQNRRRRSSIGSSSSSLSMSYSDSGRIHQSVLSDWFSVLVGNRSVNDSSTKASSSPKESKATASSASPFSSLSSSGTNTPSVLGDQTPIPIRSKPRRQIIPRRSSTGSTTDDSWGQFVDTAEAERELIRHSRVLSKRELPRHSICY</sequence>
<comment type="caution">
    <text evidence="2">The sequence shown here is derived from an EMBL/GenBank/DDBJ whole genome shotgun (WGS) entry which is preliminary data.</text>
</comment>
<dbReference type="OrthoDB" id="49177at2759"/>
<feature type="region of interest" description="Disordered" evidence="1">
    <location>
        <begin position="1"/>
        <end position="32"/>
    </location>
</feature>
<feature type="compositionally biased region" description="Polar residues" evidence="1">
    <location>
        <begin position="1"/>
        <end position="10"/>
    </location>
</feature>
<evidence type="ECO:0000256" key="1">
    <source>
        <dbReference type="SAM" id="MobiDB-lite"/>
    </source>
</evidence>
<accession>A0A9N8HLM8</accession>
<gene>
    <name evidence="2" type="ORF">SEMRO_929_G221350.1</name>
</gene>
<dbReference type="Proteomes" id="UP001153069">
    <property type="component" value="Unassembled WGS sequence"/>
</dbReference>
<evidence type="ECO:0000313" key="3">
    <source>
        <dbReference type="Proteomes" id="UP001153069"/>
    </source>
</evidence>
<protein>
    <submittedName>
        <fullName evidence="2">Uncharacterized protein</fullName>
    </submittedName>
</protein>
<proteinExistence type="predicted"/>
<keyword evidence="3" id="KW-1185">Reference proteome</keyword>
<feature type="compositionally biased region" description="Low complexity" evidence="1">
    <location>
        <begin position="113"/>
        <end position="122"/>
    </location>
</feature>
<evidence type="ECO:0000313" key="2">
    <source>
        <dbReference type="EMBL" id="CAB9518381.1"/>
    </source>
</evidence>
<organism evidence="2 3">
    <name type="scientific">Seminavis robusta</name>
    <dbReference type="NCBI Taxonomy" id="568900"/>
    <lineage>
        <taxon>Eukaryota</taxon>
        <taxon>Sar</taxon>
        <taxon>Stramenopiles</taxon>
        <taxon>Ochrophyta</taxon>
        <taxon>Bacillariophyta</taxon>
        <taxon>Bacillariophyceae</taxon>
        <taxon>Bacillariophycidae</taxon>
        <taxon>Naviculales</taxon>
        <taxon>Naviculaceae</taxon>
        <taxon>Seminavis</taxon>
    </lineage>
</organism>
<feature type="region of interest" description="Disordered" evidence="1">
    <location>
        <begin position="54"/>
        <end position="126"/>
    </location>
</feature>
<feature type="compositionally biased region" description="Low complexity" evidence="1">
    <location>
        <begin position="18"/>
        <end position="32"/>
    </location>
</feature>